<accession>A0A0K2TCQ6</accession>
<reference evidence="1" key="1">
    <citation type="submission" date="2014-05" db="EMBL/GenBank/DDBJ databases">
        <authorList>
            <person name="Chronopoulou M."/>
        </authorList>
    </citation>
    <scope>NUCLEOTIDE SEQUENCE</scope>
    <source>
        <tissue evidence="1">Whole organism</tissue>
    </source>
</reference>
<feature type="non-terminal residue" evidence="1">
    <location>
        <position position="1"/>
    </location>
</feature>
<organism evidence="1">
    <name type="scientific">Lepeophtheirus salmonis</name>
    <name type="common">Salmon louse</name>
    <name type="synonym">Caligus salmonis</name>
    <dbReference type="NCBI Taxonomy" id="72036"/>
    <lineage>
        <taxon>Eukaryota</taxon>
        <taxon>Metazoa</taxon>
        <taxon>Ecdysozoa</taxon>
        <taxon>Arthropoda</taxon>
        <taxon>Crustacea</taxon>
        <taxon>Multicrustacea</taxon>
        <taxon>Hexanauplia</taxon>
        <taxon>Copepoda</taxon>
        <taxon>Siphonostomatoida</taxon>
        <taxon>Caligidae</taxon>
        <taxon>Lepeophtheirus</taxon>
    </lineage>
</organism>
<dbReference type="EMBL" id="HACA01006437">
    <property type="protein sequence ID" value="CDW23798.1"/>
    <property type="molecule type" value="Transcribed_RNA"/>
</dbReference>
<proteinExistence type="predicted"/>
<dbReference type="AlphaFoldDB" id="A0A0K2TCQ6"/>
<protein>
    <submittedName>
        <fullName evidence="1">Uncharacterized protein</fullName>
    </submittedName>
</protein>
<sequence>SKLKVGKIFRSLVRWRHLFIAISDYTSNLFYKWKIRILQFYAKVFLVCCKIQWGLFGSQFCNKFPLRLIGCC</sequence>
<evidence type="ECO:0000313" key="1">
    <source>
        <dbReference type="EMBL" id="CDW23798.1"/>
    </source>
</evidence>
<name>A0A0K2TCQ6_LEPSM</name>